<feature type="compositionally biased region" description="Acidic residues" evidence="1">
    <location>
        <begin position="406"/>
        <end position="418"/>
    </location>
</feature>
<feature type="region of interest" description="Disordered" evidence="1">
    <location>
        <begin position="307"/>
        <end position="474"/>
    </location>
</feature>
<proteinExistence type="predicted"/>
<feature type="compositionally biased region" description="Low complexity" evidence="1">
    <location>
        <begin position="1"/>
        <end position="10"/>
    </location>
</feature>
<feature type="compositionally biased region" description="Low complexity" evidence="1">
    <location>
        <begin position="40"/>
        <end position="53"/>
    </location>
</feature>
<evidence type="ECO:0000313" key="3">
    <source>
        <dbReference type="Proteomes" id="UP000298663"/>
    </source>
</evidence>
<dbReference type="OrthoDB" id="1903104at2759"/>
<sequence length="474" mass="53129">MADVEAAAPAPSGPEPMEMEDASSKEESTSMPAPPVPATVSDDQQASSSSVDAPVEAKEEDTMSSTADSDSRNSKISKGEGSKTKTSRALAVDVTHFQIEPNHIIEYEWPDRSGERYFLQEQIAELLDVKSFKRKYSSMSRRPVEADERDYLESVHKLNASLPSHLLSNITALKAAEVHDLMAVEYPEQYQKYQKVVVERRRREQRNALTNKVDKRPLAERMKEAVQEAASYNREFNSLRAPGYMDIQTMICQYPRNKFYVLPKEKTKPSAYPCALIHGQFSEYYKKFTPNQMRKFPLGTVLDSTDLFPVRREPSPPGVSVSETEQAVLDAAAAAEAEAEAEANDSGSEVRKEKLEPATPKVQATPRGRKPANLAAEDEATPVRSRKRPAPASTGRKLKRVKKEESDDEEEVSDDEDEPQGKVTASGRRPLRTIQRETKSAVKPSRKKEDSSENDVRRSSRRLAAKGSRRFYED</sequence>
<dbReference type="STRING" id="34508.A0A4U5NYE5"/>
<keyword evidence="3" id="KW-1185">Reference proteome</keyword>
<accession>A0A4U5NYE5</accession>
<gene>
    <name evidence="2" type="ORF">L596_012829</name>
</gene>
<dbReference type="EMBL" id="AZBU02000003">
    <property type="protein sequence ID" value="TKR88618.1"/>
    <property type="molecule type" value="Genomic_DNA"/>
</dbReference>
<reference evidence="2 3" key="1">
    <citation type="journal article" date="2015" name="Genome Biol.">
        <title>Comparative genomics of Steinernema reveals deeply conserved gene regulatory networks.</title>
        <authorList>
            <person name="Dillman A.R."/>
            <person name="Macchietto M."/>
            <person name="Porter C.F."/>
            <person name="Rogers A."/>
            <person name="Williams B."/>
            <person name="Antoshechkin I."/>
            <person name="Lee M.M."/>
            <person name="Goodwin Z."/>
            <person name="Lu X."/>
            <person name="Lewis E.E."/>
            <person name="Goodrich-Blair H."/>
            <person name="Stock S.P."/>
            <person name="Adams B.J."/>
            <person name="Sternberg P.W."/>
            <person name="Mortazavi A."/>
        </authorList>
    </citation>
    <scope>NUCLEOTIDE SEQUENCE [LARGE SCALE GENOMIC DNA]</scope>
    <source>
        <strain evidence="2 3">ALL</strain>
    </source>
</reference>
<feature type="compositionally biased region" description="Basic residues" evidence="1">
    <location>
        <begin position="459"/>
        <end position="474"/>
    </location>
</feature>
<evidence type="ECO:0000256" key="1">
    <source>
        <dbReference type="SAM" id="MobiDB-lite"/>
    </source>
</evidence>
<feature type="region of interest" description="Disordered" evidence="1">
    <location>
        <begin position="1"/>
        <end position="88"/>
    </location>
</feature>
<dbReference type="CDD" id="cd21085">
    <property type="entry name" value="WH_NTD_PHF10"/>
    <property type="match status" value="1"/>
</dbReference>
<protein>
    <recommendedName>
        <fullName evidence="4">PHD finger protein 10</fullName>
    </recommendedName>
</protein>
<dbReference type="AlphaFoldDB" id="A0A4U5NYE5"/>
<feature type="compositionally biased region" description="Basic and acidic residues" evidence="1">
    <location>
        <begin position="69"/>
        <end position="83"/>
    </location>
</feature>
<name>A0A4U5NYE5_STECR</name>
<evidence type="ECO:0000313" key="2">
    <source>
        <dbReference type="EMBL" id="TKR88618.1"/>
    </source>
</evidence>
<feature type="compositionally biased region" description="Basic and acidic residues" evidence="1">
    <location>
        <begin position="447"/>
        <end position="458"/>
    </location>
</feature>
<reference evidence="2 3" key="2">
    <citation type="journal article" date="2019" name="G3 (Bethesda)">
        <title>Hybrid Assembly of the Genome of the Entomopathogenic Nematode Steinernema carpocapsae Identifies the X-Chromosome.</title>
        <authorList>
            <person name="Serra L."/>
            <person name="Macchietto M."/>
            <person name="Macias-Munoz A."/>
            <person name="McGill C.J."/>
            <person name="Rodriguez I.M."/>
            <person name="Rodriguez B."/>
            <person name="Murad R."/>
            <person name="Mortazavi A."/>
        </authorList>
    </citation>
    <scope>NUCLEOTIDE SEQUENCE [LARGE SCALE GENOMIC DNA]</scope>
    <source>
        <strain evidence="2 3">ALL</strain>
    </source>
</reference>
<comment type="caution">
    <text evidence="2">The sequence shown here is derived from an EMBL/GenBank/DDBJ whole genome shotgun (WGS) entry which is preliminary data.</text>
</comment>
<dbReference type="Proteomes" id="UP000298663">
    <property type="component" value="Unassembled WGS sequence"/>
</dbReference>
<evidence type="ECO:0008006" key="4">
    <source>
        <dbReference type="Google" id="ProtNLM"/>
    </source>
</evidence>
<organism evidence="2 3">
    <name type="scientific">Steinernema carpocapsae</name>
    <name type="common">Entomopathogenic nematode</name>
    <dbReference type="NCBI Taxonomy" id="34508"/>
    <lineage>
        <taxon>Eukaryota</taxon>
        <taxon>Metazoa</taxon>
        <taxon>Ecdysozoa</taxon>
        <taxon>Nematoda</taxon>
        <taxon>Chromadorea</taxon>
        <taxon>Rhabditida</taxon>
        <taxon>Tylenchina</taxon>
        <taxon>Panagrolaimomorpha</taxon>
        <taxon>Strongyloidoidea</taxon>
        <taxon>Steinernematidae</taxon>
        <taxon>Steinernema</taxon>
    </lineage>
</organism>